<proteinExistence type="predicted"/>
<evidence type="ECO:0000259" key="6">
    <source>
        <dbReference type="PROSITE" id="PS51085"/>
    </source>
</evidence>
<dbReference type="InterPro" id="IPR001041">
    <property type="entry name" value="2Fe-2S_ferredoxin-type"/>
</dbReference>
<dbReference type="InterPro" id="IPR002888">
    <property type="entry name" value="2Fe-2S-bd"/>
</dbReference>
<evidence type="ECO:0000256" key="5">
    <source>
        <dbReference type="ARBA" id="ARBA00023014"/>
    </source>
</evidence>
<dbReference type="PANTHER" id="PTHR44379">
    <property type="entry name" value="OXIDOREDUCTASE WITH IRON-SULFUR SUBUNIT"/>
    <property type="match status" value="1"/>
</dbReference>
<dbReference type="InterPro" id="IPR012675">
    <property type="entry name" value="Beta-grasp_dom_sf"/>
</dbReference>
<dbReference type="SUPFAM" id="SSF47741">
    <property type="entry name" value="CO dehydrogenase ISP C-domain like"/>
    <property type="match status" value="1"/>
</dbReference>
<keyword evidence="4" id="KW-0408">Iron</keyword>
<evidence type="ECO:0000313" key="9">
    <source>
        <dbReference type="Proteomes" id="UP000221222"/>
    </source>
</evidence>
<dbReference type="Gene3D" id="3.10.20.30">
    <property type="match status" value="1"/>
</dbReference>
<dbReference type="GO" id="GO:0046872">
    <property type="term" value="F:metal ion binding"/>
    <property type="evidence" value="ECO:0007669"/>
    <property type="project" value="UniProtKB-KW"/>
</dbReference>
<dbReference type="Pfam" id="PF00111">
    <property type="entry name" value="Fer2"/>
    <property type="match status" value="1"/>
</dbReference>
<protein>
    <submittedName>
        <fullName evidence="8">(2Fe-2S)-binding protein</fullName>
    </submittedName>
    <submittedName>
        <fullName evidence="7">Aerobic-type carbon monoxide dehydrogenase, small subunit</fullName>
    </submittedName>
</protein>
<dbReference type="InterPro" id="IPR036884">
    <property type="entry name" value="2Fe-2S-bd_dom_sf"/>
</dbReference>
<feature type="domain" description="2Fe-2S ferredoxin-type" evidence="6">
    <location>
        <begin position="1"/>
        <end position="77"/>
    </location>
</feature>
<dbReference type="CDD" id="cd00207">
    <property type="entry name" value="fer2"/>
    <property type="match status" value="1"/>
</dbReference>
<keyword evidence="1" id="KW-0001">2Fe-2S</keyword>
<gene>
    <name evidence="7" type="primary">coxS</name>
    <name evidence="7" type="ORF">AMOL_1883</name>
    <name evidence="8" type="ORF">CPU12_03725</name>
</gene>
<dbReference type="EMBL" id="CP032098">
    <property type="protein sequence ID" value="AXX92846.1"/>
    <property type="molecule type" value="Genomic_DNA"/>
</dbReference>
<dbReference type="InterPro" id="IPR051452">
    <property type="entry name" value="Diverse_Oxidoreductases"/>
</dbReference>
<evidence type="ECO:0000313" key="10">
    <source>
        <dbReference type="Proteomes" id="UP000262712"/>
    </source>
</evidence>
<dbReference type="PROSITE" id="PS51085">
    <property type="entry name" value="2FE2S_FER_2"/>
    <property type="match status" value="1"/>
</dbReference>
<dbReference type="PROSITE" id="PS00197">
    <property type="entry name" value="2FE2S_FER_1"/>
    <property type="match status" value="1"/>
</dbReference>
<reference evidence="7 10" key="2">
    <citation type="submission" date="2018-08" db="EMBL/GenBank/DDBJ databases">
        <title>Complete genome of the Arcobacter molluscorum type strain LMG 25693.</title>
        <authorList>
            <person name="Miller W.G."/>
            <person name="Yee E."/>
            <person name="Bono J.L."/>
        </authorList>
    </citation>
    <scope>NUCLEOTIDE SEQUENCE [LARGE SCALE GENOMIC DNA]</scope>
    <source>
        <strain evidence="7 10">CECT 7696</strain>
    </source>
</reference>
<keyword evidence="5" id="KW-0411">Iron-sulfur</keyword>
<keyword evidence="9" id="KW-1185">Reference proteome</keyword>
<dbReference type="InterPro" id="IPR036010">
    <property type="entry name" value="2Fe-2S_ferredoxin-like_sf"/>
</dbReference>
<dbReference type="SUPFAM" id="SSF54292">
    <property type="entry name" value="2Fe-2S ferredoxin-like"/>
    <property type="match status" value="1"/>
</dbReference>
<evidence type="ECO:0000256" key="1">
    <source>
        <dbReference type="ARBA" id="ARBA00022714"/>
    </source>
</evidence>
<dbReference type="KEGG" id="amol:AMOL_1883"/>
<name>A0A2G1DJL0_9BACT</name>
<dbReference type="GO" id="GO:0051537">
    <property type="term" value="F:2 iron, 2 sulfur cluster binding"/>
    <property type="evidence" value="ECO:0007669"/>
    <property type="project" value="UniProtKB-KW"/>
</dbReference>
<reference evidence="8 9" key="1">
    <citation type="submission" date="2017-09" db="EMBL/GenBank/DDBJ databases">
        <title>Arcobacter canalis sp. nov., a new species isolated from a water canal contaminated with urban sewage.</title>
        <authorList>
            <person name="Perez-Cataluna A."/>
            <person name="Salas-Masso N."/>
            <person name="Figueras M.J."/>
        </authorList>
    </citation>
    <scope>NUCLEOTIDE SEQUENCE [LARGE SCALE GENOMIC DNA]</scope>
    <source>
        <strain evidence="8 9">F98-3</strain>
    </source>
</reference>
<accession>A0A2G1DJL0</accession>
<dbReference type="Proteomes" id="UP000262712">
    <property type="component" value="Chromosome"/>
</dbReference>
<evidence type="ECO:0000313" key="7">
    <source>
        <dbReference type="EMBL" id="AXX92846.1"/>
    </source>
</evidence>
<dbReference type="Pfam" id="PF01799">
    <property type="entry name" value="Fer2_2"/>
    <property type="match status" value="1"/>
</dbReference>
<dbReference type="GO" id="GO:0016491">
    <property type="term" value="F:oxidoreductase activity"/>
    <property type="evidence" value="ECO:0007669"/>
    <property type="project" value="UniProtKB-KW"/>
</dbReference>
<keyword evidence="2" id="KW-0479">Metal-binding</keyword>
<evidence type="ECO:0000256" key="2">
    <source>
        <dbReference type="ARBA" id="ARBA00022723"/>
    </source>
</evidence>
<dbReference type="Proteomes" id="UP000221222">
    <property type="component" value="Unassembled WGS sequence"/>
</dbReference>
<dbReference type="AlphaFoldDB" id="A0A2G1DJL0"/>
<evidence type="ECO:0000256" key="3">
    <source>
        <dbReference type="ARBA" id="ARBA00023002"/>
    </source>
</evidence>
<dbReference type="EMBL" id="NXFY01000004">
    <property type="protein sequence ID" value="PHO18685.1"/>
    <property type="molecule type" value="Genomic_DNA"/>
</dbReference>
<dbReference type="Gene3D" id="1.10.150.120">
    <property type="entry name" value="[2Fe-2S]-binding domain"/>
    <property type="match status" value="1"/>
</dbReference>
<dbReference type="PANTHER" id="PTHR44379:SF2">
    <property type="entry name" value="BLR6218 PROTEIN"/>
    <property type="match status" value="1"/>
</dbReference>
<evidence type="ECO:0000313" key="8">
    <source>
        <dbReference type="EMBL" id="PHO18685.1"/>
    </source>
</evidence>
<evidence type="ECO:0000256" key="4">
    <source>
        <dbReference type="ARBA" id="ARBA00023004"/>
    </source>
</evidence>
<organism evidence="8 9">
    <name type="scientific">Malaciobacter molluscorum LMG 25693</name>
    <dbReference type="NCBI Taxonomy" id="870501"/>
    <lineage>
        <taxon>Bacteria</taxon>
        <taxon>Pseudomonadati</taxon>
        <taxon>Campylobacterota</taxon>
        <taxon>Epsilonproteobacteria</taxon>
        <taxon>Campylobacterales</taxon>
        <taxon>Arcobacteraceae</taxon>
        <taxon>Malaciobacter</taxon>
    </lineage>
</organism>
<sequence>MAYIKVDDKKYELEGIPLDTPLLWVLRDYLDLTGTKFGCGVGMCGACTVLVDGKAVRSCQTQLSEVSQKNIITIQNNEDKEIKTLRKFWKEEDVAQCGYCQPGQIINAAGLLKSNSKPTQDEIVESMHGNICRCGTYNRIKTAIFKASKEI</sequence>
<dbReference type="RefSeq" id="WP_099341743.1">
    <property type="nucleotide sequence ID" value="NZ_CP032098.1"/>
</dbReference>
<dbReference type="InterPro" id="IPR006058">
    <property type="entry name" value="2Fe2S_fd_BS"/>
</dbReference>
<keyword evidence="3" id="KW-0560">Oxidoreductase</keyword>